<dbReference type="SUPFAM" id="SSF57850">
    <property type="entry name" value="RING/U-box"/>
    <property type="match status" value="1"/>
</dbReference>
<dbReference type="CDD" id="cd00158">
    <property type="entry name" value="RHOD"/>
    <property type="match status" value="1"/>
</dbReference>
<dbReference type="AlphaFoldDB" id="A0A8S9H3A5"/>
<dbReference type="Proteomes" id="UP000712281">
    <property type="component" value="Unassembled WGS sequence"/>
</dbReference>
<dbReference type="Gene3D" id="3.30.40.10">
    <property type="entry name" value="Zinc/RING finger domain, C3HC4 (zinc finger)"/>
    <property type="match status" value="1"/>
</dbReference>
<evidence type="ECO:0000313" key="3">
    <source>
        <dbReference type="EMBL" id="KAF2552299.1"/>
    </source>
</evidence>
<organism evidence="3 4">
    <name type="scientific">Brassica cretica</name>
    <name type="common">Mustard</name>
    <dbReference type="NCBI Taxonomy" id="69181"/>
    <lineage>
        <taxon>Eukaryota</taxon>
        <taxon>Viridiplantae</taxon>
        <taxon>Streptophyta</taxon>
        <taxon>Embryophyta</taxon>
        <taxon>Tracheophyta</taxon>
        <taxon>Spermatophyta</taxon>
        <taxon>Magnoliopsida</taxon>
        <taxon>eudicotyledons</taxon>
        <taxon>Gunneridae</taxon>
        <taxon>Pentapetalae</taxon>
        <taxon>rosids</taxon>
        <taxon>malvids</taxon>
        <taxon>Brassicales</taxon>
        <taxon>Brassicaceae</taxon>
        <taxon>Brassiceae</taxon>
        <taxon>Brassica</taxon>
    </lineage>
</organism>
<protein>
    <recommendedName>
        <fullName evidence="2">Rhodanese domain-containing protein</fullName>
    </recommendedName>
</protein>
<dbReference type="GO" id="GO:0003824">
    <property type="term" value="F:catalytic activity"/>
    <property type="evidence" value="ECO:0007669"/>
    <property type="project" value="InterPro"/>
</dbReference>
<dbReference type="SMART" id="SM00450">
    <property type="entry name" value="RHOD"/>
    <property type="match status" value="1"/>
</dbReference>
<keyword evidence="1" id="KW-1133">Transmembrane helix</keyword>
<dbReference type="SUPFAM" id="SSF52821">
    <property type="entry name" value="Rhodanese/Cell cycle control phosphatase"/>
    <property type="match status" value="1"/>
</dbReference>
<evidence type="ECO:0000259" key="2">
    <source>
        <dbReference type="PROSITE" id="PS50206"/>
    </source>
</evidence>
<dbReference type="Pfam" id="PF00581">
    <property type="entry name" value="Rhodanese"/>
    <property type="match status" value="1"/>
</dbReference>
<sequence>MGVERPPPLWVYSQVDVLNTFHLNCVDSWLTKWGTSCPVCKHDIRTQTMSSEAHKRDSPRTGPCLHRSDFPCDIEWGNHVGISIAFIFSFLLYFFVIQKMIPEVVTVDVSQAKTLLQSDHQYLDVRTEEEFRRGHCVAPKILNVPYMLNTPQGRVKNPNFLDQVSSLLSPTDYILVGCQSGARSLNATSELVAAGYKKVRNIGGGYLAWVDQSFPINKEQQQSTN</sequence>
<dbReference type="PROSITE" id="PS50206">
    <property type="entry name" value="RHODANESE_3"/>
    <property type="match status" value="1"/>
</dbReference>
<dbReference type="Gene3D" id="3.40.250.10">
    <property type="entry name" value="Rhodanese-like domain"/>
    <property type="match status" value="1"/>
</dbReference>
<keyword evidence="1" id="KW-0472">Membrane</keyword>
<evidence type="ECO:0000256" key="1">
    <source>
        <dbReference type="SAM" id="Phobius"/>
    </source>
</evidence>
<comment type="caution">
    <text evidence="3">The sequence shown here is derived from an EMBL/GenBank/DDBJ whole genome shotgun (WGS) entry which is preliminary data.</text>
</comment>
<accession>A0A8S9H3A5</accession>
<proteinExistence type="predicted"/>
<dbReference type="InterPro" id="IPR001763">
    <property type="entry name" value="Rhodanese-like_dom"/>
</dbReference>
<dbReference type="InterPro" id="IPR013083">
    <property type="entry name" value="Znf_RING/FYVE/PHD"/>
</dbReference>
<reference evidence="3" key="1">
    <citation type="submission" date="2019-12" db="EMBL/GenBank/DDBJ databases">
        <title>Genome sequencing and annotation of Brassica cretica.</title>
        <authorList>
            <person name="Studholme D.J."/>
            <person name="Sarris P.F."/>
        </authorList>
    </citation>
    <scope>NUCLEOTIDE SEQUENCE</scope>
    <source>
        <strain evidence="3">PFS-001/15</strain>
        <tissue evidence="3">Leaf</tissue>
    </source>
</reference>
<dbReference type="PANTHER" id="PTHR44542:SF17">
    <property type="entry name" value="GENOME ASSEMBLY, CHROMOSOME: A07"/>
    <property type="match status" value="1"/>
</dbReference>
<feature type="domain" description="Rhodanese" evidence="2">
    <location>
        <begin position="116"/>
        <end position="218"/>
    </location>
</feature>
<feature type="transmembrane region" description="Helical" evidence="1">
    <location>
        <begin position="76"/>
        <end position="96"/>
    </location>
</feature>
<dbReference type="EMBL" id="QGKW02001988">
    <property type="protein sequence ID" value="KAF2552299.1"/>
    <property type="molecule type" value="Genomic_DNA"/>
</dbReference>
<dbReference type="PANTHER" id="PTHR44542">
    <property type="entry name" value="THIOSULFATE SULFURTRANSFERASE 18"/>
    <property type="match status" value="1"/>
</dbReference>
<name>A0A8S9H3A5_BRACR</name>
<dbReference type="InterPro" id="IPR036873">
    <property type="entry name" value="Rhodanese-like_dom_sf"/>
</dbReference>
<evidence type="ECO:0000313" key="4">
    <source>
        <dbReference type="Proteomes" id="UP000712281"/>
    </source>
</evidence>
<dbReference type="InterPro" id="IPR044684">
    <property type="entry name" value="STR17/STR18/HARC1-like"/>
</dbReference>
<gene>
    <name evidence="3" type="ORF">F2Q68_00035629</name>
</gene>
<keyword evidence="1" id="KW-0812">Transmembrane</keyword>